<dbReference type="PANTHER" id="PTHR33695:SF1">
    <property type="entry name" value="LIPOPROTEIN SIGNAL PEPTIDASE"/>
    <property type="match status" value="1"/>
</dbReference>
<keyword evidence="5 7" id="KW-1133">Transmembrane helix</keyword>
<dbReference type="InterPro" id="IPR001872">
    <property type="entry name" value="Peptidase_A8"/>
</dbReference>
<accession>X0TEY5</accession>
<dbReference type="PRINTS" id="PR00781">
    <property type="entry name" value="LIPOSIGPTASE"/>
</dbReference>
<keyword evidence="1" id="KW-1003">Cell membrane</keyword>
<dbReference type="PROSITE" id="PS00855">
    <property type="entry name" value="SPASE_II"/>
    <property type="match status" value="1"/>
</dbReference>
<evidence type="ECO:0000256" key="2">
    <source>
        <dbReference type="ARBA" id="ARBA00022670"/>
    </source>
</evidence>
<dbReference type="Pfam" id="PF01252">
    <property type="entry name" value="Peptidase_A8"/>
    <property type="match status" value="1"/>
</dbReference>
<keyword evidence="4" id="KW-0378">Hydrolase</keyword>
<dbReference type="HAMAP" id="MF_00161">
    <property type="entry name" value="LspA"/>
    <property type="match status" value="1"/>
</dbReference>
<feature type="transmembrane region" description="Helical" evidence="7">
    <location>
        <begin position="30"/>
        <end position="47"/>
    </location>
</feature>
<evidence type="ECO:0000256" key="7">
    <source>
        <dbReference type="SAM" id="Phobius"/>
    </source>
</evidence>
<keyword evidence="6 7" id="KW-0472">Membrane</keyword>
<proteinExistence type="inferred from homology"/>
<comment type="caution">
    <text evidence="8">The sequence shown here is derived from an EMBL/GenBank/DDBJ whole genome shotgun (WGS) entry which is preliminary data.</text>
</comment>
<evidence type="ECO:0008006" key="9">
    <source>
        <dbReference type="Google" id="ProtNLM"/>
    </source>
</evidence>
<evidence type="ECO:0000313" key="8">
    <source>
        <dbReference type="EMBL" id="GAF74610.1"/>
    </source>
</evidence>
<gene>
    <name evidence="8" type="ORF">S01H1_15597</name>
</gene>
<evidence type="ECO:0000256" key="1">
    <source>
        <dbReference type="ARBA" id="ARBA00022475"/>
    </source>
</evidence>
<evidence type="ECO:0000256" key="3">
    <source>
        <dbReference type="ARBA" id="ARBA00022692"/>
    </source>
</evidence>
<keyword evidence="3 7" id="KW-0812">Transmembrane</keyword>
<dbReference type="NCBIfam" id="TIGR00077">
    <property type="entry name" value="lspA"/>
    <property type="match status" value="1"/>
</dbReference>
<feature type="non-terminal residue" evidence="8">
    <location>
        <position position="1"/>
    </location>
</feature>
<reference evidence="8" key="1">
    <citation type="journal article" date="2014" name="Front. Microbiol.">
        <title>High frequency of phylogenetically diverse reductive dehalogenase-homologous genes in deep subseafloor sedimentary metagenomes.</title>
        <authorList>
            <person name="Kawai M."/>
            <person name="Futagami T."/>
            <person name="Toyoda A."/>
            <person name="Takaki Y."/>
            <person name="Nishi S."/>
            <person name="Hori S."/>
            <person name="Arai W."/>
            <person name="Tsubouchi T."/>
            <person name="Morono Y."/>
            <person name="Uchiyama I."/>
            <person name="Ito T."/>
            <person name="Fujiyama A."/>
            <person name="Inagaki F."/>
            <person name="Takami H."/>
        </authorList>
    </citation>
    <scope>NUCLEOTIDE SEQUENCE</scope>
    <source>
        <strain evidence="8">Expedition CK06-06</strain>
    </source>
</reference>
<evidence type="ECO:0000256" key="5">
    <source>
        <dbReference type="ARBA" id="ARBA00022989"/>
    </source>
</evidence>
<feature type="transmembrane region" description="Helical" evidence="7">
    <location>
        <begin position="91"/>
        <end position="110"/>
    </location>
</feature>
<evidence type="ECO:0000256" key="6">
    <source>
        <dbReference type="ARBA" id="ARBA00023136"/>
    </source>
</evidence>
<sequence>STEIIKNVFYFSLVKNTGAAFGILKNQTLLLIWFSVIVIGVILFYMDKIPKDKIVQIFTALILGGTISNLIDRLRLGYVIDFINFKIWPAFNIADAAVTIGAIGLIIYFLRK</sequence>
<name>X0TEY5_9ZZZZ</name>
<dbReference type="EMBL" id="BARS01008146">
    <property type="protein sequence ID" value="GAF74610.1"/>
    <property type="molecule type" value="Genomic_DNA"/>
</dbReference>
<dbReference type="AlphaFoldDB" id="X0TEY5"/>
<organism evidence="8">
    <name type="scientific">marine sediment metagenome</name>
    <dbReference type="NCBI Taxonomy" id="412755"/>
    <lineage>
        <taxon>unclassified sequences</taxon>
        <taxon>metagenomes</taxon>
        <taxon>ecological metagenomes</taxon>
    </lineage>
</organism>
<evidence type="ECO:0000256" key="4">
    <source>
        <dbReference type="ARBA" id="ARBA00022801"/>
    </source>
</evidence>
<dbReference type="GO" id="GO:0004190">
    <property type="term" value="F:aspartic-type endopeptidase activity"/>
    <property type="evidence" value="ECO:0007669"/>
    <property type="project" value="InterPro"/>
</dbReference>
<dbReference type="PANTHER" id="PTHR33695">
    <property type="entry name" value="LIPOPROTEIN SIGNAL PEPTIDASE"/>
    <property type="match status" value="1"/>
</dbReference>
<protein>
    <recommendedName>
        <fullName evidence="9">Signal peptidase II</fullName>
    </recommendedName>
</protein>
<dbReference type="GO" id="GO:0006508">
    <property type="term" value="P:proteolysis"/>
    <property type="evidence" value="ECO:0007669"/>
    <property type="project" value="UniProtKB-KW"/>
</dbReference>
<dbReference type="GO" id="GO:0016020">
    <property type="term" value="C:membrane"/>
    <property type="evidence" value="ECO:0007669"/>
    <property type="project" value="InterPro"/>
</dbReference>
<keyword evidence="2" id="KW-0645">Protease</keyword>
<feature type="transmembrane region" description="Helical" evidence="7">
    <location>
        <begin position="54"/>
        <end position="71"/>
    </location>
</feature>